<dbReference type="InterPro" id="IPR043428">
    <property type="entry name" value="LivM-like"/>
</dbReference>
<dbReference type="Pfam" id="PF02653">
    <property type="entry name" value="BPD_transp_2"/>
    <property type="match status" value="1"/>
</dbReference>
<feature type="transmembrane region" description="Helical" evidence="7">
    <location>
        <begin position="66"/>
        <end position="84"/>
    </location>
</feature>
<evidence type="ECO:0000256" key="3">
    <source>
        <dbReference type="ARBA" id="ARBA00022692"/>
    </source>
</evidence>
<dbReference type="CDD" id="cd06581">
    <property type="entry name" value="TM_PBP1_LivM_like"/>
    <property type="match status" value="1"/>
</dbReference>
<dbReference type="Proteomes" id="UP000198908">
    <property type="component" value="Unassembled WGS sequence"/>
</dbReference>
<evidence type="ECO:0000256" key="4">
    <source>
        <dbReference type="ARBA" id="ARBA00022989"/>
    </source>
</evidence>
<evidence type="ECO:0000256" key="6">
    <source>
        <dbReference type="SAM" id="MobiDB-lite"/>
    </source>
</evidence>
<dbReference type="PANTHER" id="PTHR30482">
    <property type="entry name" value="HIGH-AFFINITY BRANCHED-CHAIN AMINO ACID TRANSPORT SYSTEM PERMEASE"/>
    <property type="match status" value="1"/>
</dbReference>
<accession>A0A1G6ZM41</accession>
<keyword evidence="2" id="KW-1003">Cell membrane</keyword>
<feature type="transmembrane region" description="Helical" evidence="7">
    <location>
        <begin position="12"/>
        <end position="32"/>
    </location>
</feature>
<gene>
    <name evidence="8" type="ORF">SAMN05421548_1315</name>
</gene>
<keyword evidence="3 7" id="KW-0812">Transmembrane</keyword>
<dbReference type="OrthoDB" id="3460090at2"/>
<reference evidence="9" key="1">
    <citation type="submission" date="2016-09" db="EMBL/GenBank/DDBJ databases">
        <authorList>
            <person name="Varghese N."/>
            <person name="Submissions S."/>
        </authorList>
    </citation>
    <scope>NUCLEOTIDE SEQUENCE [LARGE SCALE GENOMIC DNA]</scope>
    <source>
        <strain evidence="9">TNe-862</strain>
    </source>
</reference>
<feature type="region of interest" description="Disordered" evidence="6">
    <location>
        <begin position="324"/>
        <end position="345"/>
    </location>
</feature>
<feature type="transmembrane region" description="Helical" evidence="7">
    <location>
        <begin position="252"/>
        <end position="278"/>
    </location>
</feature>
<sequence>MRTQFEGRRESREWAALFGVVAVALSAAVPWLSSSLLVNSITNQILVAVPAALSIYLMLRMNLISFAAPAFMCIGGYAAGVAALGGLTNVILLTGISFIVPALIALPLGALVLRLKGVYFVLVTYVFTEIVQLLLLEFPAWTGGSNGLAGIPSTTLFQWSFVDNRAVLSVAAVIALCATLITLAVTGAFRRQFGGIQENELLARSLGLVVWRYKALGFVVAAGLAGLAGFSLVNMLLTANPSSFSSATAVTYVAYAFVGGAGTLLGPILGTAVLVWAANYFSIGGEYSQGLFGVFVILIVLIAPGGITGQLERLIIWFCRRRPGRGSSGSKLAPTSVPGGRNVEG</sequence>
<feature type="transmembrane region" description="Helical" evidence="7">
    <location>
        <begin position="166"/>
        <end position="189"/>
    </location>
</feature>
<evidence type="ECO:0000256" key="7">
    <source>
        <dbReference type="SAM" id="Phobius"/>
    </source>
</evidence>
<evidence type="ECO:0000256" key="2">
    <source>
        <dbReference type="ARBA" id="ARBA00022475"/>
    </source>
</evidence>
<feature type="transmembrane region" description="Helical" evidence="7">
    <location>
        <begin position="38"/>
        <end position="59"/>
    </location>
</feature>
<comment type="subcellular location">
    <subcellularLocation>
        <location evidence="1">Cell membrane</location>
        <topology evidence="1">Multi-pass membrane protein</topology>
    </subcellularLocation>
</comment>
<feature type="transmembrane region" description="Helical" evidence="7">
    <location>
        <begin position="290"/>
        <end position="307"/>
    </location>
</feature>
<feature type="transmembrane region" description="Helical" evidence="7">
    <location>
        <begin position="210"/>
        <end position="232"/>
    </location>
</feature>
<organism evidence="8 9">
    <name type="scientific">Paraburkholderia lycopersici</name>
    <dbReference type="NCBI Taxonomy" id="416944"/>
    <lineage>
        <taxon>Bacteria</taxon>
        <taxon>Pseudomonadati</taxon>
        <taxon>Pseudomonadota</taxon>
        <taxon>Betaproteobacteria</taxon>
        <taxon>Burkholderiales</taxon>
        <taxon>Burkholderiaceae</taxon>
        <taxon>Paraburkholderia</taxon>
    </lineage>
</organism>
<dbReference type="PANTHER" id="PTHR30482:SF20">
    <property type="entry name" value="HIGH-AFFINITY BRANCHED-CHAIN AMINO ACID TRANSPORT SYSTEM PERMEASE PROTEIN LIVM"/>
    <property type="match status" value="1"/>
</dbReference>
<keyword evidence="9" id="KW-1185">Reference proteome</keyword>
<dbReference type="STRING" id="416944.SAMN05421548_1315"/>
<dbReference type="EMBL" id="FMYQ01000031">
    <property type="protein sequence ID" value="SDE03669.1"/>
    <property type="molecule type" value="Genomic_DNA"/>
</dbReference>
<keyword evidence="5 7" id="KW-0472">Membrane</keyword>
<feature type="transmembrane region" description="Helical" evidence="7">
    <location>
        <begin position="118"/>
        <end position="136"/>
    </location>
</feature>
<evidence type="ECO:0000313" key="9">
    <source>
        <dbReference type="Proteomes" id="UP000198908"/>
    </source>
</evidence>
<name>A0A1G6ZM41_9BURK</name>
<dbReference type="InterPro" id="IPR001851">
    <property type="entry name" value="ABC_transp_permease"/>
</dbReference>
<proteinExistence type="predicted"/>
<dbReference type="GO" id="GO:0015658">
    <property type="term" value="F:branched-chain amino acid transmembrane transporter activity"/>
    <property type="evidence" value="ECO:0007669"/>
    <property type="project" value="InterPro"/>
</dbReference>
<dbReference type="RefSeq" id="WP_092003645.1">
    <property type="nucleotide sequence ID" value="NZ_FMYQ01000031.1"/>
</dbReference>
<dbReference type="GO" id="GO:0005886">
    <property type="term" value="C:plasma membrane"/>
    <property type="evidence" value="ECO:0007669"/>
    <property type="project" value="UniProtKB-SubCell"/>
</dbReference>
<protein>
    <submittedName>
        <fullName evidence="8">Branched-chain amino acid transport system permease protein</fullName>
    </submittedName>
</protein>
<feature type="transmembrane region" description="Helical" evidence="7">
    <location>
        <begin position="90"/>
        <end position="111"/>
    </location>
</feature>
<keyword evidence="4 7" id="KW-1133">Transmembrane helix</keyword>
<evidence type="ECO:0000313" key="8">
    <source>
        <dbReference type="EMBL" id="SDE03669.1"/>
    </source>
</evidence>
<dbReference type="AlphaFoldDB" id="A0A1G6ZM41"/>
<evidence type="ECO:0000256" key="1">
    <source>
        <dbReference type="ARBA" id="ARBA00004651"/>
    </source>
</evidence>
<evidence type="ECO:0000256" key="5">
    <source>
        <dbReference type="ARBA" id="ARBA00023136"/>
    </source>
</evidence>